<reference evidence="13 14" key="1">
    <citation type="submission" date="2019-12" db="EMBL/GenBank/DDBJ databases">
        <title>Novel species isolated from a subtropical stream in China.</title>
        <authorList>
            <person name="Lu H."/>
        </authorList>
    </citation>
    <scope>NUCLEOTIDE SEQUENCE [LARGE SCALE GENOMIC DNA]</scope>
    <source>
        <strain evidence="13 14">DS3</strain>
    </source>
</reference>
<evidence type="ECO:0000256" key="2">
    <source>
        <dbReference type="ARBA" id="ARBA00022679"/>
    </source>
</evidence>
<dbReference type="InterPro" id="IPR043502">
    <property type="entry name" value="DNA/RNA_pol_sf"/>
</dbReference>
<feature type="region of interest" description="Disordered" evidence="10">
    <location>
        <begin position="510"/>
        <end position="567"/>
    </location>
</feature>
<evidence type="ECO:0000259" key="12">
    <source>
        <dbReference type="PROSITE" id="PS50878"/>
    </source>
</evidence>
<protein>
    <recommendedName>
        <fullName evidence="1">RNA-directed DNA polymerase</fullName>
        <ecNumber evidence="1">2.7.7.49</ecNumber>
    </recommendedName>
</protein>
<sequence length="637" mass="71248">MSATESKPITTRAELMERLRTSSRQEVVLEEMQRLGFWPSGTGQPSELEQLVQREAELSSALLKLGQELRTVQDPEAALKAMRKERLTKARARREETRQRRARERFERATAWHQRRSTELLYLGEGVSAGLNQAEGDAEKLARWSLPALHNAQELASAMGVTLPELRFLSFERRVSRISHYRRFAMPKKSGGERIISAPMPRVKRLQYWVLDNILAKVPLHPAAHGFVPGRSIVSNAQPHVGKAVVVNLDLKNFFPSIGLPRIKGIFRELGYSEQLATTLGLLCTETPSEEVSVDGEKFFVATGERALPQGAPSSPALTNILCRRLDARVQSCAAKLGFTYTRYADDLTFSGDAAARKLAGKLLWRVKQIIADEGFTPHPEKQHVMGAGHCQSVTGIVVNQKLSLERETLRRFRATLFQVEKDGPAGKQWNGNANVIDALEGYAQFIRMVDAEKGAPLLQRVRAARARWIAQAQDGGEQAARRSSGFRALSAQGKEPWAGFWQAQAPAAPELEKTQQQVKQEKLEHRQAQKAKPASGRPAVAAGAGPSARATRRQAPEAPPAEQEEPYKFSDRPWLGILIQLYLAFSLCRLYHTPLPLVFAVMLAIPAWRNYRAYWLRYFSYMCLAVLLGIVLRKLL</sequence>
<dbReference type="AlphaFoldDB" id="A0A6N9HPY6"/>
<evidence type="ECO:0000256" key="10">
    <source>
        <dbReference type="SAM" id="MobiDB-lite"/>
    </source>
</evidence>
<dbReference type="CDD" id="cd03487">
    <property type="entry name" value="RT_Bac_retron_II"/>
    <property type="match status" value="1"/>
</dbReference>
<name>A0A6N9HPY6_9BURK</name>
<keyword evidence="4" id="KW-0479">Metal-binding</keyword>
<keyword evidence="11" id="KW-0812">Transmembrane</keyword>
<gene>
    <name evidence="13" type="ORF">GTP41_26205</name>
</gene>
<evidence type="ECO:0000256" key="3">
    <source>
        <dbReference type="ARBA" id="ARBA00022695"/>
    </source>
</evidence>
<organism evidence="13 14">
    <name type="scientific">Pseudoduganella guangdongensis</name>
    <dbReference type="NCBI Taxonomy" id="2692179"/>
    <lineage>
        <taxon>Bacteria</taxon>
        <taxon>Pseudomonadati</taxon>
        <taxon>Pseudomonadota</taxon>
        <taxon>Betaproteobacteria</taxon>
        <taxon>Burkholderiales</taxon>
        <taxon>Oxalobacteraceae</taxon>
        <taxon>Telluria group</taxon>
        <taxon>Pseudoduganella</taxon>
    </lineage>
</organism>
<evidence type="ECO:0000256" key="7">
    <source>
        <dbReference type="ARBA" id="ARBA00023118"/>
    </source>
</evidence>
<dbReference type="EMBL" id="WWCJ01000033">
    <property type="protein sequence ID" value="MYN05590.1"/>
    <property type="molecule type" value="Genomic_DNA"/>
</dbReference>
<dbReference type="GO" id="GO:0003723">
    <property type="term" value="F:RNA binding"/>
    <property type="evidence" value="ECO:0007669"/>
    <property type="project" value="InterPro"/>
</dbReference>
<proteinExistence type="inferred from homology"/>
<dbReference type="PANTHER" id="PTHR34047">
    <property type="entry name" value="NUCLEAR INTRON MATURASE 1, MITOCHONDRIAL-RELATED"/>
    <property type="match status" value="1"/>
</dbReference>
<keyword evidence="3" id="KW-0548">Nucleotidyltransferase</keyword>
<evidence type="ECO:0000256" key="9">
    <source>
        <dbReference type="ARBA" id="ARBA00048173"/>
    </source>
</evidence>
<dbReference type="InterPro" id="IPR051083">
    <property type="entry name" value="GrpII_Intron_Splice-Mob/Def"/>
</dbReference>
<dbReference type="GO" id="GO:0051607">
    <property type="term" value="P:defense response to virus"/>
    <property type="evidence" value="ECO:0007669"/>
    <property type="project" value="UniProtKB-KW"/>
</dbReference>
<keyword evidence="11" id="KW-0472">Membrane</keyword>
<keyword evidence="7" id="KW-0051">Antiviral defense</keyword>
<evidence type="ECO:0000313" key="13">
    <source>
        <dbReference type="EMBL" id="MYN05590.1"/>
    </source>
</evidence>
<dbReference type="EC" id="2.7.7.49" evidence="1"/>
<feature type="compositionally biased region" description="Low complexity" evidence="10">
    <location>
        <begin position="534"/>
        <end position="550"/>
    </location>
</feature>
<comment type="similarity">
    <text evidence="8">Belongs to the bacterial reverse transcriptase family.</text>
</comment>
<evidence type="ECO:0000256" key="8">
    <source>
        <dbReference type="ARBA" id="ARBA00034120"/>
    </source>
</evidence>
<dbReference type="RefSeq" id="WP_161028535.1">
    <property type="nucleotide sequence ID" value="NZ_WWCJ01000033.1"/>
</dbReference>
<evidence type="ECO:0000256" key="1">
    <source>
        <dbReference type="ARBA" id="ARBA00012493"/>
    </source>
</evidence>
<keyword evidence="6 13" id="KW-0695">RNA-directed DNA polymerase</keyword>
<dbReference type="PRINTS" id="PR00866">
    <property type="entry name" value="RNADNAPOLMS"/>
</dbReference>
<evidence type="ECO:0000256" key="5">
    <source>
        <dbReference type="ARBA" id="ARBA00022842"/>
    </source>
</evidence>
<dbReference type="Pfam" id="PF00078">
    <property type="entry name" value="RVT_1"/>
    <property type="match status" value="1"/>
</dbReference>
<accession>A0A6N9HPY6</accession>
<feature type="transmembrane region" description="Helical" evidence="11">
    <location>
        <begin position="616"/>
        <end position="633"/>
    </location>
</feature>
<keyword evidence="5" id="KW-0460">Magnesium</keyword>
<evidence type="ECO:0000313" key="14">
    <source>
        <dbReference type="Proteomes" id="UP000448575"/>
    </source>
</evidence>
<comment type="caution">
    <text evidence="13">The sequence shown here is derived from an EMBL/GenBank/DDBJ whole genome shotgun (WGS) entry which is preliminary data.</text>
</comment>
<evidence type="ECO:0000256" key="11">
    <source>
        <dbReference type="SAM" id="Phobius"/>
    </source>
</evidence>
<feature type="transmembrane region" description="Helical" evidence="11">
    <location>
        <begin position="591"/>
        <end position="609"/>
    </location>
</feature>
<dbReference type="GO" id="GO:0003964">
    <property type="term" value="F:RNA-directed DNA polymerase activity"/>
    <property type="evidence" value="ECO:0007669"/>
    <property type="project" value="UniProtKB-KW"/>
</dbReference>
<dbReference type="InterPro" id="IPR000477">
    <property type="entry name" value="RT_dom"/>
</dbReference>
<comment type="catalytic activity">
    <reaction evidence="9">
        <text>DNA(n) + a 2'-deoxyribonucleoside 5'-triphosphate = DNA(n+1) + diphosphate</text>
        <dbReference type="Rhea" id="RHEA:22508"/>
        <dbReference type="Rhea" id="RHEA-COMP:17339"/>
        <dbReference type="Rhea" id="RHEA-COMP:17340"/>
        <dbReference type="ChEBI" id="CHEBI:33019"/>
        <dbReference type="ChEBI" id="CHEBI:61560"/>
        <dbReference type="ChEBI" id="CHEBI:173112"/>
        <dbReference type="EC" id="2.7.7.49"/>
    </reaction>
</comment>
<feature type="domain" description="Reverse transcriptase" evidence="12">
    <location>
        <begin position="167"/>
        <end position="399"/>
    </location>
</feature>
<evidence type="ECO:0000256" key="4">
    <source>
        <dbReference type="ARBA" id="ARBA00022723"/>
    </source>
</evidence>
<dbReference type="Proteomes" id="UP000448575">
    <property type="component" value="Unassembled WGS sequence"/>
</dbReference>
<keyword evidence="11" id="KW-1133">Transmembrane helix</keyword>
<dbReference type="GO" id="GO:0046872">
    <property type="term" value="F:metal ion binding"/>
    <property type="evidence" value="ECO:0007669"/>
    <property type="project" value="UniProtKB-KW"/>
</dbReference>
<keyword evidence="2" id="KW-0808">Transferase</keyword>
<dbReference type="SUPFAM" id="SSF56672">
    <property type="entry name" value="DNA/RNA polymerases"/>
    <property type="match status" value="1"/>
</dbReference>
<evidence type="ECO:0000256" key="6">
    <source>
        <dbReference type="ARBA" id="ARBA00022918"/>
    </source>
</evidence>
<dbReference type="PROSITE" id="PS50878">
    <property type="entry name" value="RT_POL"/>
    <property type="match status" value="1"/>
</dbReference>
<dbReference type="PANTHER" id="PTHR34047:SF7">
    <property type="entry name" value="RNA-DIRECTED DNA POLYMERASE"/>
    <property type="match status" value="1"/>
</dbReference>
<dbReference type="InterPro" id="IPR000123">
    <property type="entry name" value="Reverse_transcriptase_msDNA"/>
</dbReference>
<keyword evidence="14" id="KW-1185">Reference proteome</keyword>